<keyword evidence="3" id="KW-0408">Iron</keyword>
<evidence type="ECO:0000256" key="2">
    <source>
        <dbReference type="ARBA" id="ARBA00022723"/>
    </source>
</evidence>
<dbReference type="RefSeq" id="WP_004616194.1">
    <property type="nucleotide sequence ID" value="NZ_ACXX02000001.1"/>
</dbReference>
<evidence type="ECO:0000313" key="7">
    <source>
        <dbReference type="Proteomes" id="UP000003860"/>
    </source>
</evidence>
<dbReference type="AlphaFoldDB" id="F1T7M6"/>
<keyword evidence="7" id="KW-1185">Reference proteome</keyword>
<dbReference type="CDD" id="cd01335">
    <property type="entry name" value="Radical_SAM"/>
    <property type="match status" value="1"/>
</dbReference>
<dbReference type="InterPro" id="IPR013785">
    <property type="entry name" value="Aldolase_TIM"/>
</dbReference>
<dbReference type="EMBL" id="ACXX02000001">
    <property type="protein sequence ID" value="EGD49474.1"/>
    <property type="molecule type" value="Genomic_DNA"/>
</dbReference>
<dbReference type="CDD" id="cd21128">
    <property type="entry name" value="SPASM_rSAM"/>
    <property type="match status" value="1"/>
</dbReference>
<dbReference type="GO" id="GO:0003824">
    <property type="term" value="F:catalytic activity"/>
    <property type="evidence" value="ECO:0007669"/>
    <property type="project" value="InterPro"/>
</dbReference>
<dbReference type="GO" id="GO:0051536">
    <property type="term" value="F:iron-sulfur cluster binding"/>
    <property type="evidence" value="ECO:0007669"/>
    <property type="project" value="UniProtKB-KW"/>
</dbReference>
<comment type="caution">
    <text evidence="6">The sequence shown here is derived from an EMBL/GenBank/DDBJ whole genome shotgun (WGS) entry which is preliminary data.</text>
</comment>
<sequence length="362" mass="40343">MDSSSLSEYMSRTVENIVNHTIKSTLKNPKETAFLMKYMFTAKKAAAKRQRSEKAGLHIPPFLIASITKSCNLRCSGCYARELHSCSDGVRNSQLTWERWEEVFGEAEDLGISFILLAGGEPLMRRDVVVKAADRKNIIFPIFTNGLLIDDFYIDLFKKNRNLLPVLSIEGYQEETDQRRGQGTYRALLEVMSRLNDNGIVYGTSVTVTTQNVGEVSDKKFIDILSNMGCKIIFYVEYVPAEEGTYYLAPTEKERESLAERLKELRSEYKDILFLSFPGDEKATGGCLAAGRGFFHINSDGGAEPCPFSPQSDTNLGEVSLKDALKSPLFLRLDSGGLLMGDHKGGCMLFEKKAEVDALTGL</sequence>
<dbReference type="STRING" id="588581.Cpap_3910"/>
<dbReference type="eggNOG" id="COG0535">
    <property type="taxonomic scope" value="Bacteria"/>
</dbReference>
<dbReference type="Gene3D" id="3.20.20.70">
    <property type="entry name" value="Aldolase class I"/>
    <property type="match status" value="1"/>
</dbReference>
<keyword evidence="1" id="KW-0949">S-adenosyl-L-methionine</keyword>
<dbReference type="PANTHER" id="PTHR43524:SF1">
    <property type="entry name" value="RADICAL SAM SUPERFAMILY PROTEIN"/>
    <property type="match status" value="1"/>
</dbReference>
<dbReference type="InterPro" id="IPR007197">
    <property type="entry name" value="rSAM"/>
</dbReference>
<dbReference type="GO" id="GO:0046872">
    <property type="term" value="F:metal ion binding"/>
    <property type="evidence" value="ECO:0007669"/>
    <property type="project" value="UniProtKB-KW"/>
</dbReference>
<accession>F1T7M6</accession>
<evidence type="ECO:0000256" key="1">
    <source>
        <dbReference type="ARBA" id="ARBA00022691"/>
    </source>
</evidence>
<dbReference type="Proteomes" id="UP000003860">
    <property type="component" value="Unassembled WGS sequence"/>
</dbReference>
<proteinExistence type="predicted"/>
<evidence type="ECO:0000313" key="6">
    <source>
        <dbReference type="EMBL" id="EGD49474.1"/>
    </source>
</evidence>
<dbReference type="SFLD" id="SFLDS00029">
    <property type="entry name" value="Radical_SAM"/>
    <property type="match status" value="1"/>
</dbReference>
<reference evidence="6" key="1">
    <citation type="submission" date="2009-07" db="EMBL/GenBank/DDBJ databases">
        <authorList>
            <consortium name="US DOE Joint Genome Institute (JGI-PGF)"/>
            <person name="Lucas S."/>
            <person name="Copeland A."/>
            <person name="Lapidus A."/>
            <person name="Glavina del Rio T."/>
            <person name="Tice H."/>
            <person name="Bruce D."/>
            <person name="Goodwin L."/>
            <person name="Pitluck S."/>
            <person name="Larimer F."/>
            <person name="Land M.L."/>
            <person name="Mouttaki H."/>
            <person name="He Z."/>
            <person name="Zhou J."/>
            <person name="Hemme C.L."/>
        </authorList>
    </citation>
    <scope>NUCLEOTIDE SEQUENCE [LARGE SCALE GENOMIC DNA]</scope>
    <source>
        <strain evidence="6">DSM 2782</strain>
    </source>
</reference>
<dbReference type="Pfam" id="PF04055">
    <property type="entry name" value="Radical_SAM"/>
    <property type="match status" value="1"/>
</dbReference>
<evidence type="ECO:0000256" key="3">
    <source>
        <dbReference type="ARBA" id="ARBA00023004"/>
    </source>
</evidence>
<gene>
    <name evidence="6" type="ORF">Cpap_3910</name>
</gene>
<keyword evidence="4" id="KW-0411">Iron-sulfur</keyword>
<protein>
    <submittedName>
        <fullName evidence="6">Radical SAM domain protein</fullName>
    </submittedName>
</protein>
<dbReference type="InterPro" id="IPR058240">
    <property type="entry name" value="rSAM_sf"/>
</dbReference>
<dbReference type="SUPFAM" id="SSF102114">
    <property type="entry name" value="Radical SAM enzymes"/>
    <property type="match status" value="1"/>
</dbReference>
<dbReference type="PROSITE" id="PS51918">
    <property type="entry name" value="RADICAL_SAM"/>
    <property type="match status" value="1"/>
</dbReference>
<evidence type="ECO:0000259" key="5">
    <source>
        <dbReference type="PROSITE" id="PS51918"/>
    </source>
</evidence>
<dbReference type="OrthoDB" id="9782387at2"/>
<name>F1T7M6_9FIRM</name>
<keyword evidence="2" id="KW-0479">Metal-binding</keyword>
<reference evidence="6" key="2">
    <citation type="submission" date="2011-01" db="EMBL/GenBank/DDBJ databases">
        <title>The Non-contiguous Finished genome of Clostridium papyrosolvens.</title>
        <authorList>
            <person name="Lucas S."/>
            <person name="Copeland A."/>
            <person name="Lapidus A."/>
            <person name="Cheng J.-F."/>
            <person name="Goodwin L."/>
            <person name="Pitluck S."/>
            <person name="Misra M."/>
            <person name="Chertkov O."/>
            <person name="Detter J.C."/>
            <person name="Han C."/>
            <person name="Tapia R."/>
            <person name="Land M."/>
            <person name="Hauser L."/>
            <person name="Kyrpides N."/>
            <person name="Ivanova N."/>
            <person name="Pagani I."/>
            <person name="Mouttaki H."/>
            <person name="He Z."/>
            <person name="Zhou J."/>
            <person name="Hemme C.L."/>
            <person name="Woyke T."/>
        </authorList>
    </citation>
    <scope>NUCLEOTIDE SEQUENCE [LARGE SCALE GENOMIC DNA]</scope>
    <source>
        <strain evidence="6">DSM 2782</strain>
    </source>
</reference>
<feature type="domain" description="Radical SAM core" evidence="5">
    <location>
        <begin position="57"/>
        <end position="275"/>
    </location>
</feature>
<organism evidence="6 7">
    <name type="scientific">Ruminiclostridium papyrosolvens DSM 2782</name>
    <dbReference type="NCBI Taxonomy" id="588581"/>
    <lineage>
        <taxon>Bacteria</taxon>
        <taxon>Bacillati</taxon>
        <taxon>Bacillota</taxon>
        <taxon>Clostridia</taxon>
        <taxon>Eubacteriales</taxon>
        <taxon>Oscillospiraceae</taxon>
        <taxon>Ruminiclostridium</taxon>
    </lineage>
</organism>
<evidence type="ECO:0000256" key="4">
    <source>
        <dbReference type="ARBA" id="ARBA00023014"/>
    </source>
</evidence>
<dbReference type="PANTHER" id="PTHR43524">
    <property type="entry name" value="RADICAL SAM SUPERFAMILY PROTEIN"/>
    <property type="match status" value="1"/>
</dbReference>
<dbReference type="SFLD" id="SFLDG01067">
    <property type="entry name" value="SPASM/twitch_domain_containing"/>
    <property type="match status" value="1"/>
</dbReference>